<feature type="region of interest" description="Disordered" evidence="1">
    <location>
        <begin position="335"/>
        <end position="414"/>
    </location>
</feature>
<sequence length="414" mass="43024">MTASEALIRFPFAELLRVRNGEQPELLDEGEMALESTPRAVGQAEEAQAIIELVVGGTRWEILPSSRVLKVGEFTFVFSTEDKAVNLTLTLLASASDEDVGILEAILENIAIVKESEVLLADPEAQQGESALAGQAYSTALARGVHRASEGVATGLVVSASYATGAIERVAKMARPAAPTQAPLQISDATKRRFARTERVAGWASTAAGAAVGAVAWVGAKAADGVIWATGLDKPQEPGSAPSTLREVSHAAVSGFSQVWEGMETAGRTVLHSARDSTAGVVRERYGEDAAGVSLHGMNAAGHGFDAFSSVRRLGPRTVAKAAAKRTAKHVIRGQVRDGDKGKPAKQASGKGQQIEEGWHHVQGVAGSSKSASGQDLGASGQDLGASSSAPPSNETSVAARPALPMKKSDYSWT</sequence>
<comment type="caution">
    <text evidence="3">The sequence shown here is derived from an EMBL/GenBank/DDBJ whole genome shotgun (WGS) entry which is preliminary data.</text>
</comment>
<dbReference type="InterPro" id="IPR009686">
    <property type="entry name" value="Senescence/spartin_C"/>
</dbReference>
<dbReference type="AlphaFoldDB" id="A0AAD9INK2"/>
<dbReference type="EMBL" id="JASFZW010000002">
    <property type="protein sequence ID" value="KAK2079762.1"/>
    <property type="molecule type" value="Genomic_DNA"/>
</dbReference>
<reference evidence="3" key="1">
    <citation type="submission" date="2021-01" db="EMBL/GenBank/DDBJ databases">
        <authorList>
            <person name="Eckstrom K.M.E."/>
        </authorList>
    </citation>
    <scope>NUCLEOTIDE SEQUENCE</scope>
    <source>
        <strain evidence="3">UVCC 0001</strain>
    </source>
</reference>
<accession>A0AAD9INK2</accession>
<feature type="compositionally biased region" description="Polar residues" evidence="1">
    <location>
        <begin position="385"/>
        <end position="397"/>
    </location>
</feature>
<dbReference type="InterPro" id="IPR045036">
    <property type="entry name" value="Spartin-like"/>
</dbReference>
<evidence type="ECO:0000256" key="1">
    <source>
        <dbReference type="SAM" id="MobiDB-lite"/>
    </source>
</evidence>
<dbReference type="Proteomes" id="UP001255856">
    <property type="component" value="Unassembled WGS sequence"/>
</dbReference>
<name>A0AAD9INK2_PROWI</name>
<dbReference type="PANTHER" id="PTHR21068:SF43">
    <property type="entry name" value="SPARTIN"/>
    <property type="match status" value="1"/>
</dbReference>
<evidence type="ECO:0000259" key="2">
    <source>
        <dbReference type="Pfam" id="PF06911"/>
    </source>
</evidence>
<proteinExistence type="predicted"/>
<gene>
    <name evidence="3" type="ORF">QBZ16_002157</name>
</gene>
<dbReference type="GO" id="GO:0005886">
    <property type="term" value="C:plasma membrane"/>
    <property type="evidence" value="ECO:0007669"/>
    <property type="project" value="TreeGrafter"/>
</dbReference>
<dbReference type="PANTHER" id="PTHR21068">
    <property type="entry name" value="SPARTIN"/>
    <property type="match status" value="1"/>
</dbReference>
<protein>
    <recommendedName>
        <fullName evidence="2">Senescence domain-containing protein</fullName>
    </recommendedName>
</protein>
<evidence type="ECO:0000313" key="4">
    <source>
        <dbReference type="Proteomes" id="UP001255856"/>
    </source>
</evidence>
<feature type="domain" description="Senescence" evidence="2">
    <location>
        <begin position="146"/>
        <end position="325"/>
    </location>
</feature>
<organism evidence="3 4">
    <name type="scientific">Prototheca wickerhamii</name>
    <dbReference type="NCBI Taxonomy" id="3111"/>
    <lineage>
        <taxon>Eukaryota</taxon>
        <taxon>Viridiplantae</taxon>
        <taxon>Chlorophyta</taxon>
        <taxon>core chlorophytes</taxon>
        <taxon>Trebouxiophyceae</taxon>
        <taxon>Chlorellales</taxon>
        <taxon>Chlorellaceae</taxon>
        <taxon>Prototheca</taxon>
    </lineage>
</organism>
<dbReference type="Pfam" id="PF06911">
    <property type="entry name" value="Senescence"/>
    <property type="match status" value="1"/>
</dbReference>
<evidence type="ECO:0000313" key="3">
    <source>
        <dbReference type="EMBL" id="KAK2079762.1"/>
    </source>
</evidence>
<keyword evidence="4" id="KW-1185">Reference proteome</keyword>